<dbReference type="EC" id="2.7.13.3" evidence="2"/>
<dbReference type="Gene3D" id="3.30.450.20">
    <property type="entry name" value="PAS domain"/>
    <property type="match status" value="1"/>
</dbReference>
<keyword evidence="4" id="KW-0547">Nucleotide-binding</keyword>
<dbReference type="SMART" id="SM00387">
    <property type="entry name" value="HATPase_c"/>
    <property type="match status" value="1"/>
</dbReference>
<evidence type="ECO:0000259" key="9">
    <source>
        <dbReference type="PROSITE" id="PS50109"/>
    </source>
</evidence>
<dbReference type="GO" id="GO:0005524">
    <property type="term" value="F:ATP binding"/>
    <property type="evidence" value="ECO:0007669"/>
    <property type="project" value="UniProtKB-KW"/>
</dbReference>
<dbReference type="SUPFAM" id="SSF55874">
    <property type="entry name" value="ATPase domain of HSP90 chaperone/DNA topoisomerase II/histidine kinase"/>
    <property type="match status" value="1"/>
</dbReference>
<reference evidence="11" key="2">
    <citation type="journal article" date="2021" name="PeerJ">
        <title>Extensive microbial diversity within the chicken gut microbiome revealed by metagenomics and culture.</title>
        <authorList>
            <person name="Gilroy R."/>
            <person name="Ravi A."/>
            <person name="Getino M."/>
            <person name="Pursley I."/>
            <person name="Horton D.L."/>
            <person name="Alikhan N.F."/>
            <person name="Baker D."/>
            <person name="Gharbi K."/>
            <person name="Hall N."/>
            <person name="Watson M."/>
            <person name="Adriaenssens E.M."/>
            <person name="Foster-Nyarko E."/>
            <person name="Jarju S."/>
            <person name="Secka A."/>
            <person name="Antonio M."/>
            <person name="Oren A."/>
            <person name="Chaudhuri R.R."/>
            <person name="La Ragione R."/>
            <person name="Hildebrand F."/>
            <person name="Pallen M.J."/>
        </authorList>
    </citation>
    <scope>NUCLEOTIDE SEQUENCE</scope>
    <source>
        <strain evidence="11">B3-2255</strain>
    </source>
</reference>
<dbReference type="PROSITE" id="PS50109">
    <property type="entry name" value="HIS_KIN"/>
    <property type="match status" value="1"/>
</dbReference>
<dbReference type="PANTHER" id="PTHR43065">
    <property type="entry name" value="SENSOR HISTIDINE KINASE"/>
    <property type="match status" value="1"/>
</dbReference>
<accession>A0A9D9IZX0</accession>
<dbReference type="GO" id="GO:0000160">
    <property type="term" value="P:phosphorelay signal transduction system"/>
    <property type="evidence" value="ECO:0007669"/>
    <property type="project" value="UniProtKB-KW"/>
</dbReference>
<dbReference type="Proteomes" id="UP000823772">
    <property type="component" value="Unassembled WGS sequence"/>
</dbReference>
<comment type="caution">
    <text evidence="11">The sequence shown here is derived from an EMBL/GenBank/DDBJ whole genome shotgun (WGS) entry which is preliminary data.</text>
</comment>
<dbReference type="InterPro" id="IPR003594">
    <property type="entry name" value="HATPase_dom"/>
</dbReference>
<dbReference type="AlphaFoldDB" id="A0A9D9IZX0"/>
<dbReference type="InterPro" id="IPR005467">
    <property type="entry name" value="His_kinase_dom"/>
</dbReference>
<reference evidence="11" key="1">
    <citation type="submission" date="2020-10" db="EMBL/GenBank/DDBJ databases">
        <authorList>
            <person name="Gilroy R."/>
        </authorList>
    </citation>
    <scope>NUCLEOTIDE SEQUENCE</scope>
    <source>
        <strain evidence="11">B3-2255</strain>
    </source>
</reference>
<proteinExistence type="predicted"/>
<evidence type="ECO:0000256" key="2">
    <source>
        <dbReference type="ARBA" id="ARBA00012438"/>
    </source>
</evidence>
<comment type="catalytic activity">
    <reaction evidence="1">
        <text>ATP + protein L-histidine = ADP + protein N-phospho-L-histidine.</text>
        <dbReference type="EC" id="2.7.13.3"/>
    </reaction>
</comment>
<feature type="domain" description="Histidine kinase" evidence="9">
    <location>
        <begin position="228"/>
        <end position="442"/>
    </location>
</feature>
<evidence type="ECO:0000313" key="12">
    <source>
        <dbReference type="Proteomes" id="UP000823772"/>
    </source>
</evidence>
<dbReference type="PANTHER" id="PTHR43065:SF46">
    <property type="entry name" value="C4-DICARBOXYLATE TRANSPORT SENSOR PROTEIN DCTB"/>
    <property type="match status" value="1"/>
</dbReference>
<keyword evidence="7" id="KW-0902">Two-component regulatory system</keyword>
<keyword evidence="8" id="KW-1133">Transmembrane helix</keyword>
<evidence type="ECO:0000256" key="1">
    <source>
        <dbReference type="ARBA" id="ARBA00000085"/>
    </source>
</evidence>
<evidence type="ECO:0000256" key="3">
    <source>
        <dbReference type="ARBA" id="ARBA00022679"/>
    </source>
</evidence>
<dbReference type="PRINTS" id="PR00344">
    <property type="entry name" value="BCTRLSENSOR"/>
</dbReference>
<dbReference type="InterPro" id="IPR000014">
    <property type="entry name" value="PAS"/>
</dbReference>
<keyword evidence="5" id="KW-0418">Kinase</keyword>
<feature type="transmembrane region" description="Helical" evidence="8">
    <location>
        <begin position="5"/>
        <end position="23"/>
    </location>
</feature>
<name>A0A9D9IZX0_9BACT</name>
<keyword evidence="8" id="KW-0472">Membrane</keyword>
<evidence type="ECO:0000256" key="6">
    <source>
        <dbReference type="ARBA" id="ARBA00022840"/>
    </source>
</evidence>
<dbReference type="GO" id="GO:0004673">
    <property type="term" value="F:protein histidine kinase activity"/>
    <property type="evidence" value="ECO:0007669"/>
    <property type="project" value="UniProtKB-EC"/>
</dbReference>
<dbReference type="EMBL" id="JADILY010000080">
    <property type="protein sequence ID" value="MBO8481628.1"/>
    <property type="molecule type" value="Genomic_DNA"/>
</dbReference>
<dbReference type="Pfam" id="PF02518">
    <property type="entry name" value="HATPase_c"/>
    <property type="match status" value="1"/>
</dbReference>
<dbReference type="InterPro" id="IPR036890">
    <property type="entry name" value="HATPase_C_sf"/>
</dbReference>
<dbReference type="Gene3D" id="3.30.565.10">
    <property type="entry name" value="Histidine kinase-like ATPase, C-terminal domain"/>
    <property type="match status" value="1"/>
</dbReference>
<evidence type="ECO:0000256" key="8">
    <source>
        <dbReference type="SAM" id="Phobius"/>
    </source>
</evidence>
<organism evidence="11 12">
    <name type="scientific">Candidatus Merdivivens faecigallinarum</name>
    <dbReference type="NCBI Taxonomy" id="2840871"/>
    <lineage>
        <taxon>Bacteria</taxon>
        <taxon>Pseudomonadati</taxon>
        <taxon>Bacteroidota</taxon>
        <taxon>Bacteroidia</taxon>
        <taxon>Bacteroidales</taxon>
        <taxon>Muribaculaceae</taxon>
        <taxon>Muribaculaceae incertae sedis</taxon>
        <taxon>Candidatus Merdivivens</taxon>
    </lineage>
</organism>
<keyword evidence="6" id="KW-0067">ATP-binding</keyword>
<feature type="transmembrane region" description="Helical" evidence="8">
    <location>
        <begin position="29"/>
        <end position="49"/>
    </location>
</feature>
<sequence length="442" mass="49819">MRLRTVLLIILVIAFSAISVLLFCNGHYTLGGVAVVFLAVISAVCYAEYFRNLRKLIFMLDAFEANDFMVRLQETGSGRDKLFIRLLNRIKHKLDSEKASIREKEMFYGKMLDNVTSGVIAVDEYGTVVFSNPEATSLFGKEVMNLRQLDNIRPGLCGEFLSIGRDDSARISFFNESREVVLRVMESETTVTGTHSGRQERLRIFTFNDIEREMEVRETESWDRLIRVLTHEIMNNLSPISSISETLYALSSEPGNHDKEISDGLRTINATSKGLMSFVEAYRKVTRIPEPVKKICNVTELIERDITLVSPEISAAGVKCSFVSEDRDILIHADENMISQVIVNLLRNAVQSFDMEEPPADKKIDIRCRMDKSENVIIEIADNGKPIPPESVEQIFVPFFTTKKKGTGIGLSLARQIMLRHNGSIRLVRSNASSTVFALVFG</sequence>
<evidence type="ECO:0000256" key="4">
    <source>
        <dbReference type="ARBA" id="ARBA00022741"/>
    </source>
</evidence>
<dbReference type="PROSITE" id="PS50112">
    <property type="entry name" value="PAS"/>
    <property type="match status" value="1"/>
</dbReference>
<evidence type="ECO:0000256" key="5">
    <source>
        <dbReference type="ARBA" id="ARBA00022777"/>
    </source>
</evidence>
<evidence type="ECO:0000256" key="7">
    <source>
        <dbReference type="ARBA" id="ARBA00023012"/>
    </source>
</evidence>
<gene>
    <name evidence="11" type="ORF">IAC87_03675</name>
</gene>
<protein>
    <recommendedName>
        <fullName evidence="2">histidine kinase</fullName>
        <ecNumber evidence="2">2.7.13.3</ecNumber>
    </recommendedName>
</protein>
<evidence type="ECO:0000313" key="11">
    <source>
        <dbReference type="EMBL" id="MBO8481628.1"/>
    </source>
</evidence>
<evidence type="ECO:0000259" key="10">
    <source>
        <dbReference type="PROSITE" id="PS50112"/>
    </source>
</evidence>
<keyword evidence="8" id="KW-0812">Transmembrane</keyword>
<dbReference type="InterPro" id="IPR004358">
    <property type="entry name" value="Sig_transdc_His_kin-like_C"/>
</dbReference>
<feature type="domain" description="PAS" evidence="10">
    <location>
        <begin position="104"/>
        <end position="140"/>
    </location>
</feature>
<keyword evidence="3" id="KW-0808">Transferase</keyword>